<feature type="region of interest" description="Disordered" evidence="1">
    <location>
        <begin position="177"/>
        <end position="208"/>
    </location>
</feature>
<keyword evidence="2" id="KW-0472">Membrane</keyword>
<evidence type="ECO:0000256" key="2">
    <source>
        <dbReference type="SAM" id="Phobius"/>
    </source>
</evidence>
<evidence type="ECO:0000313" key="3">
    <source>
        <dbReference type="EMBL" id="CEL69399.1"/>
    </source>
</evidence>
<dbReference type="EMBL" id="LN714485">
    <property type="protein sequence ID" value="CEL69399.1"/>
    <property type="molecule type" value="Genomic_DNA"/>
</dbReference>
<protein>
    <recommendedName>
        <fullName evidence="4">Transmembrane protein</fullName>
    </recommendedName>
</protein>
<keyword evidence="2" id="KW-1133">Transmembrane helix</keyword>
<feature type="region of interest" description="Disordered" evidence="1">
    <location>
        <begin position="1"/>
        <end position="56"/>
    </location>
</feature>
<reference evidence="3" key="1">
    <citation type="journal article" date="2015" name="PLoS ONE">
        <title>Comprehensive Evaluation of Toxoplasma gondii VEG and Neospora caninum LIV Genomes with Tachyzoite Stage Transcriptome and Proteome Defines Novel Transcript Features.</title>
        <authorList>
            <person name="Ramaprasad A."/>
            <person name="Mourier T."/>
            <person name="Naeem R."/>
            <person name="Malas T.B."/>
            <person name="Moussa E."/>
            <person name="Panigrahi A."/>
            <person name="Vermont S.J."/>
            <person name="Otto T.D."/>
            <person name="Wastling J."/>
            <person name="Pain A."/>
        </authorList>
    </citation>
    <scope>NUCLEOTIDE SEQUENCE</scope>
    <source>
        <strain evidence="3">Liverpool</strain>
    </source>
</reference>
<proteinExistence type="predicted"/>
<feature type="compositionally biased region" description="Polar residues" evidence="1">
    <location>
        <begin position="36"/>
        <end position="45"/>
    </location>
</feature>
<sequence>MGSPDNMTSPGLGELATDSDPSKEDDLAENLATYGIRSTDSSEYSGSRREKKQHASTLPNLWEQAHALRKRQRQSEFKKWVSAVGLVASLTLGSLLLLRYFTPKAKRPRRVGDRPDDIYGGYAPPQVDYSYFYDSFQPSQVVTTRSDGRRPVVRPRRRALSEPADIDRYLDTLYGPLPETGKRHEVEGLTPEVTGSSLYSQPFVSDLT</sequence>
<name>A0A0F7UHF7_NEOCL</name>
<evidence type="ECO:0000256" key="1">
    <source>
        <dbReference type="SAM" id="MobiDB-lite"/>
    </source>
</evidence>
<gene>
    <name evidence="3" type="ORF">BN1204_051095</name>
</gene>
<dbReference type="AlphaFoldDB" id="A0A0F7UHF7"/>
<accession>A0A0F7UHF7</accession>
<feature type="compositionally biased region" description="Polar residues" evidence="1">
    <location>
        <begin position="193"/>
        <end position="208"/>
    </location>
</feature>
<evidence type="ECO:0008006" key="4">
    <source>
        <dbReference type="Google" id="ProtNLM"/>
    </source>
</evidence>
<feature type="transmembrane region" description="Helical" evidence="2">
    <location>
        <begin position="80"/>
        <end position="101"/>
    </location>
</feature>
<keyword evidence="2" id="KW-0812">Transmembrane</keyword>
<organism evidence="3">
    <name type="scientific">Neospora caninum (strain Liverpool)</name>
    <dbReference type="NCBI Taxonomy" id="572307"/>
    <lineage>
        <taxon>Eukaryota</taxon>
        <taxon>Sar</taxon>
        <taxon>Alveolata</taxon>
        <taxon>Apicomplexa</taxon>
        <taxon>Conoidasida</taxon>
        <taxon>Coccidia</taxon>
        <taxon>Eucoccidiorida</taxon>
        <taxon>Eimeriorina</taxon>
        <taxon>Sarcocystidae</taxon>
        <taxon>Neospora</taxon>
    </lineage>
</organism>